<dbReference type="InterPro" id="IPR023393">
    <property type="entry name" value="START-like_dom_sf"/>
</dbReference>
<organism evidence="1 2">
    <name type="scientific">Pseudanabaena mucicola FACHB-723</name>
    <dbReference type="NCBI Taxonomy" id="2692860"/>
    <lineage>
        <taxon>Bacteria</taxon>
        <taxon>Bacillati</taxon>
        <taxon>Cyanobacteriota</taxon>
        <taxon>Cyanophyceae</taxon>
        <taxon>Pseudanabaenales</taxon>
        <taxon>Pseudanabaenaceae</taxon>
        <taxon>Pseudanabaena</taxon>
    </lineage>
</organism>
<keyword evidence="2" id="KW-1185">Reference proteome</keyword>
<comment type="caution">
    <text evidence="1">The sequence shown here is derived from an EMBL/GenBank/DDBJ whole genome shotgun (WGS) entry which is preliminary data.</text>
</comment>
<dbReference type="Proteomes" id="UP000642094">
    <property type="component" value="Unassembled WGS sequence"/>
</dbReference>
<dbReference type="SUPFAM" id="SSF55961">
    <property type="entry name" value="Bet v1-like"/>
    <property type="match status" value="1"/>
</dbReference>
<reference evidence="1 2" key="1">
    <citation type="journal article" date="2020" name="ISME J.">
        <title>Comparative genomics reveals insights into cyanobacterial evolution and habitat adaptation.</title>
        <authorList>
            <person name="Chen M.Y."/>
            <person name="Teng W.K."/>
            <person name="Zhao L."/>
            <person name="Hu C.X."/>
            <person name="Zhou Y.K."/>
            <person name="Han B.P."/>
            <person name="Song L.R."/>
            <person name="Shu W.S."/>
        </authorList>
    </citation>
    <scope>NUCLEOTIDE SEQUENCE [LARGE SCALE GENOMIC DNA]</scope>
    <source>
        <strain evidence="1 2">FACHB-723</strain>
    </source>
</reference>
<protein>
    <submittedName>
        <fullName evidence="1">Polyketide cyclase</fullName>
    </submittedName>
</protein>
<evidence type="ECO:0000313" key="2">
    <source>
        <dbReference type="Proteomes" id="UP000642094"/>
    </source>
</evidence>
<gene>
    <name evidence="1" type="ORF">H6F41_15400</name>
</gene>
<sequence>MRLLSASIKTKVNADQVKVFEHVVPIDLTSIFKGYGLLPSVVGIQNQIGSWDAEGQTRTVHLSDNSSVQEMLTKYEHPYYFSYTVSCFTGSLRFLATSANGEWWFSGGSSGQTHIKWRYTFHARSFLAFPILWLITNLLWRNYMCEALQLSKSQIERNVI</sequence>
<dbReference type="EMBL" id="JACJQB010000041">
    <property type="protein sequence ID" value="MBD2189519.1"/>
    <property type="molecule type" value="Genomic_DNA"/>
</dbReference>
<accession>A0ABR8A109</accession>
<name>A0ABR8A109_9CYAN</name>
<dbReference type="Gene3D" id="3.30.530.20">
    <property type="match status" value="1"/>
</dbReference>
<evidence type="ECO:0000313" key="1">
    <source>
        <dbReference type="EMBL" id="MBD2189519.1"/>
    </source>
</evidence>
<proteinExistence type="predicted"/>
<dbReference type="RefSeq" id="WP_190404344.1">
    <property type="nucleotide sequence ID" value="NZ_JACJQB010000041.1"/>
</dbReference>